<feature type="domain" description="IstB-like ATP-binding" evidence="1">
    <location>
        <begin position="95"/>
        <end position="301"/>
    </location>
</feature>
<dbReference type="GO" id="GO:0005524">
    <property type="term" value="F:ATP binding"/>
    <property type="evidence" value="ECO:0007669"/>
    <property type="project" value="InterPro"/>
</dbReference>
<dbReference type="Proteomes" id="UP000192727">
    <property type="component" value="Chromosome"/>
</dbReference>
<dbReference type="GO" id="GO:0006260">
    <property type="term" value="P:DNA replication"/>
    <property type="evidence" value="ECO:0007669"/>
    <property type="project" value="TreeGrafter"/>
</dbReference>
<dbReference type="Pfam" id="PF01695">
    <property type="entry name" value="IstB_IS21"/>
    <property type="match status" value="1"/>
</dbReference>
<gene>
    <name evidence="2" type="ORF">B7C51_19290</name>
</gene>
<accession>A0A1V0UWL8</accession>
<name>A0A1V0UWL8_9BACL</name>
<proteinExistence type="predicted"/>
<dbReference type="PANTHER" id="PTHR30050">
    <property type="entry name" value="CHROMOSOMAL REPLICATION INITIATOR PROTEIN DNAA"/>
    <property type="match status" value="1"/>
</dbReference>
<reference evidence="2 3" key="1">
    <citation type="submission" date="2017-03" db="EMBL/GenBank/DDBJ databases">
        <title>Paenibacillus larvae genome sequencing.</title>
        <authorList>
            <person name="Dingman D.W."/>
        </authorList>
    </citation>
    <scope>NUCLEOTIDE SEQUENCE [LARGE SCALE GENOMIC DNA]</scope>
    <source>
        <strain evidence="2 3">SAG 10367</strain>
    </source>
</reference>
<dbReference type="InterPro" id="IPR027417">
    <property type="entry name" value="P-loop_NTPase"/>
</dbReference>
<dbReference type="InterPro" id="IPR002611">
    <property type="entry name" value="IstB_ATP-bd"/>
</dbReference>
<dbReference type="Gene3D" id="3.40.50.300">
    <property type="entry name" value="P-loop containing nucleotide triphosphate hydrolases"/>
    <property type="match status" value="1"/>
</dbReference>
<protein>
    <recommendedName>
        <fullName evidence="1">IstB-like ATP-binding domain-containing protein</fullName>
    </recommendedName>
</protein>
<organism evidence="2 3">
    <name type="scientific">Paenibacillus larvae subsp. pulvifaciens</name>
    <dbReference type="NCBI Taxonomy" id="1477"/>
    <lineage>
        <taxon>Bacteria</taxon>
        <taxon>Bacillati</taxon>
        <taxon>Bacillota</taxon>
        <taxon>Bacilli</taxon>
        <taxon>Bacillales</taxon>
        <taxon>Paenibacillaceae</taxon>
        <taxon>Paenibacillus</taxon>
    </lineage>
</organism>
<dbReference type="AlphaFoldDB" id="A0A1V0UWL8"/>
<evidence type="ECO:0000259" key="1">
    <source>
        <dbReference type="Pfam" id="PF01695"/>
    </source>
</evidence>
<dbReference type="PANTHER" id="PTHR30050:SF4">
    <property type="entry name" value="ATP-BINDING PROTEIN RV3427C IN INSERTION SEQUENCE-RELATED"/>
    <property type="match status" value="1"/>
</dbReference>
<sequence>MLSNKDQHLLNQTMQTIPRVKQRPVYKAPPIVDMLLGIPNQTGASLYGDSVHEGTYCCIKCRTEMKRTYIPFVKKYVMAGACKCDVERMEREELENERKMRKARMERAFAKSMMNDRLKQATFDNFLPRPGTESVRQAAEDFAYGFESSKEGLLFFGRPGNGKSHLMAAIHHHLDQEGYVSLFLDWSQLSNLAKDTFNKNSKVTITDIVNAAINADLLTLDELGSGELTEYEYKSILFPVINGRQGKPTNYTMNLDLGRLEKWFEKDKYGNQLDPDGRLFDRIIGTCAIYENKGTSKRREDAMRRLQSE</sequence>
<evidence type="ECO:0000313" key="3">
    <source>
        <dbReference type="Proteomes" id="UP000192727"/>
    </source>
</evidence>
<dbReference type="SUPFAM" id="SSF52540">
    <property type="entry name" value="P-loop containing nucleoside triphosphate hydrolases"/>
    <property type="match status" value="1"/>
</dbReference>
<dbReference type="EMBL" id="CP020557">
    <property type="protein sequence ID" value="ARF69502.1"/>
    <property type="molecule type" value="Genomic_DNA"/>
</dbReference>
<evidence type="ECO:0000313" key="2">
    <source>
        <dbReference type="EMBL" id="ARF69502.1"/>
    </source>
</evidence>